<evidence type="ECO:0000313" key="3">
    <source>
        <dbReference type="Proteomes" id="UP001381693"/>
    </source>
</evidence>
<protein>
    <submittedName>
        <fullName evidence="2">Pyridine nucleotide-disulfide oxidoreductase domain-containing protein 2</fullName>
    </submittedName>
</protein>
<dbReference type="EMBL" id="JAXCGZ010015129">
    <property type="protein sequence ID" value="KAK7071140.1"/>
    <property type="molecule type" value="Genomic_DNA"/>
</dbReference>
<gene>
    <name evidence="2" type="primary">PYROXD2_2</name>
    <name evidence="2" type="ORF">SK128_014056</name>
</gene>
<dbReference type="PANTHER" id="PTHR10668">
    <property type="entry name" value="PHYTOENE DEHYDROGENASE"/>
    <property type="match status" value="1"/>
</dbReference>
<feature type="non-terminal residue" evidence="2">
    <location>
        <position position="1"/>
    </location>
</feature>
<proteinExistence type="inferred from homology"/>
<dbReference type="PANTHER" id="PTHR10668:SF103">
    <property type="entry name" value="PYRIDINE NUCLEOTIDE-DISULFIDE OXIDOREDUCTASE DOMAIN-CONTAINING PROTEIN 2"/>
    <property type="match status" value="1"/>
</dbReference>
<dbReference type="AlphaFoldDB" id="A0AAN9A3I6"/>
<comment type="similarity">
    <text evidence="1">Belongs to the carotenoid/retinoid oxidoreductase family.</text>
</comment>
<dbReference type="Proteomes" id="UP001381693">
    <property type="component" value="Unassembled WGS sequence"/>
</dbReference>
<accession>A0AAN9A3I6</accession>
<organism evidence="2 3">
    <name type="scientific">Halocaridina rubra</name>
    <name type="common">Hawaiian red shrimp</name>
    <dbReference type="NCBI Taxonomy" id="373956"/>
    <lineage>
        <taxon>Eukaryota</taxon>
        <taxon>Metazoa</taxon>
        <taxon>Ecdysozoa</taxon>
        <taxon>Arthropoda</taxon>
        <taxon>Crustacea</taxon>
        <taxon>Multicrustacea</taxon>
        <taxon>Malacostraca</taxon>
        <taxon>Eumalacostraca</taxon>
        <taxon>Eucarida</taxon>
        <taxon>Decapoda</taxon>
        <taxon>Pleocyemata</taxon>
        <taxon>Caridea</taxon>
        <taxon>Atyoidea</taxon>
        <taxon>Atyidae</taxon>
        <taxon>Halocaridina</taxon>
    </lineage>
</organism>
<evidence type="ECO:0000256" key="1">
    <source>
        <dbReference type="ARBA" id="ARBA00006046"/>
    </source>
</evidence>
<sequence>TLPEFEKLLNKFAEAIAPLLDSAPPDVNKFYNSGIKGKAKQLTRITPIMKAASVLGEDFPRFYELMTAPTTKILEQWLESEPLKATLATDSVIGAMISPSTPGSG</sequence>
<keyword evidence="3" id="KW-1185">Reference proteome</keyword>
<name>A0AAN9A3I6_HALRR</name>
<reference evidence="2 3" key="1">
    <citation type="submission" date="2023-11" db="EMBL/GenBank/DDBJ databases">
        <title>Halocaridina rubra genome assembly.</title>
        <authorList>
            <person name="Smith C."/>
        </authorList>
    </citation>
    <scope>NUCLEOTIDE SEQUENCE [LARGE SCALE GENOMIC DNA]</scope>
    <source>
        <strain evidence="2">EP-1</strain>
        <tissue evidence="2">Whole</tissue>
    </source>
</reference>
<evidence type="ECO:0000313" key="2">
    <source>
        <dbReference type="EMBL" id="KAK7071140.1"/>
    </source>
</evidence>
<comment type="caution">
    <text evidence="2">The sequence shown here is derived from an EMBL/GenBank/DDBJ whole genome shotgun (WGS) entry which is preliminary data.</text>
</comment>